<sequence length="377" mass="43988">MSVTKIEEGLYKVRWREGGRARSVLVHGSASLADKVERKKLSLRDENRHLDVKRQINYRMNDLIDRYWEQYGVKKKSADREKSIVEGIRSSLGRMFVREVDGMAVQEWYDNLTDIRELAVNTAERHFHVMHHMMRKASTIWSTVTGLDRNPADQVEVEHIDDARKRYLSEKELLRLKVALDERLYRKGTKDINRTNLRLRLLVLIAVATGMRRGEIFRLEWGDILYSEGLIVVRARLKKGKIRLVPMPPELAEEIRRYPAVMGEDRILPPEPGATSGRQRADKSFHELLERAKIRDFRFHDLRHTFASWYMMSGGDLYELSKLLGHSNIKMTERYADLARAHIVKTGNVSRELWSKMEPRSERGESDVAQTKTGHRA</sequence>
<evidence type="ECO:0000256" key="3">
    <source>
        <dbReference type="ARBA" id="ARBA00023172"/>
    </source>
</evidence>
<dbReference type="InterPro" id="IPR013762">
    <property type="entry name" value="Integrase-like_cat_sf"/>
</dbReference>
<feature type="compositionally biased region" description="Basic and acidic residues" evidence="4">
    <location>
        <begin position="354"/>
        <end position="366"/>
    </location>
</feature>
<feature type="region of interest" description="Disordered" evidence="4">
    <location>
        <begin position="354"/>
        <end position="377"/>
    </location>
</feature>
<name>A0A4V1L672_9BACT</name>
<reference evidence="7" key="2">
    <citation type="submission" date="2019-02" db="EMBL/GenBank/DDBJ databases">
        <title>Granulicella sibirica sp. nov., a psychrotolerant acidobacterium isolated from an organic soil layer in forested tundra, West Siberia.</title>
        <authorList>
            <person name="Oshkin I.Y."/>
            <person name="Kulichevskaya I.S."/>
            <person name="Rijpstra W.I.C."/>
            <person name="Sinninghe Damste J.S."/>
            <person name="Rakitin A.L."/>
            <person name="Ravin N.V."/>
            <person name="Dedysh S.N."/>
        </authorList>
    </citation>
    <scope>NUCLEOTIDE SEQUENCE [LARGE SCALE GENOMIC DNA]</scope>
    <source>
        <strain evidence="7">AF10</strain>
    </source>
</reference>
<dbReference type="Pfam" id="PF00589">
    <property type="entry name" value="Phage_integrase"/>
    <property type="match status" value="1"/>
</dbReference>
<dbReference type="CDD" id="cd00796">
    <property type="entry name" value="INT_Rci_Hp1_C"/>
    <property type="match status" value="1"/>
</dbReference>
<keyword evidence="2" id="KW-0238">DNA-binding</keyword>
<dbReference type="SUPFAM" id="SSF56349">
    <property type="entry name" value="DNA breaking-rejoining enzymes"/>
    <property type="match status" value="1"/>
</dbReference>
<dbReference type="Gene3D" id="1.10.150.130">
    <property type="match status" value="1"/>
</dbReference>
<evidence type="ECO:0000256" key="2">
    <source>
        <dbReference type="ARBA" id="ARBA00023125"/>
    </source>
</evidence>
<feature type="compositionally biased region" description="Polar residues" evidence="4">
    <location>
        <begin position="368"/>
        <end position="377"/>
    </location>
</feature>
<dbReference type="InterPro" id="IPR010998">
    <property type="entry name" value="Integrase_recombinase_N"/>
</dbReference>
<accession>A0A4V1L672</accession>
<dbReference type="InterPro" id="IPR050090">
    <property type="entry name" value="Tyrosine_recombinase_XerCD"/>
</dbReference>
<evidence type="ECO:0000259" key="5">
    <source>
        <dbReference type="PROSITE" id="PS51898"/>
    </source>
</evidence>
<keyword evidence="7" id="KW-1185">Reference proteome</keyword>
<organism evidence="6 7">
    <name type="scientific">Granulicella sibirica</name>
    <dbReference type="NCBI Taxonomy" id="2479048"/>
    <lineage>
        <taxon>Bacteria</taxon>
        <taxon>Pseudomonadati</taxon>
        <taxon>Acidobacteriota</taxon>
        <taxon>Terriglobia</taxon>
        <taxon>Terriglobales</taxon>
        <taxon>Acidobacteriaceae</taxon>
        <taxon>Granulicella</taxon>
    </lineage>
</organism>
<comment type="caution">
    <text evidence="6">The sequence shown here is derived from an EMBL/GenBank/DDBJ whole genome shotgun (WGS) entry which is preliminary data.</text>
</comment>
<proteinExistence type="inferred from homology"/>
<dbReference type="PANTHER" id="PTHR30349:SF64">
    <property type="entry name" value="PROPHAGE INTEGRASE INTD-RELATED"/>
    <property type="match status" value="1"/>
</dbReference>
<reference evidence="6 7" key="1">
    <citation type="submission" date="2018-11" db="EMBL/GenBank/DDBJ databases">
        <authorList>
            <person name="Mardanov A.V."/>
            <person name="Ravin N.V."/>
            <person name="Dedysh S.N."/>
        </authorList>
    </citation>
    <scope>NUCLEOTIDE SEQUENCE [LARGE SCALE GENOMIC DNA]</scope>
    <source>
        <strain evidence="6 7">AF10</strain>
    </source>
</reference>
<dbReference type="PROSITE" id="PS51898">
    <property type="entry name" value="TYR_RECOMBINASE"/>
    <property type="match status" value="1"/>
</dbReference>
<dbReference type="AlphaFoldDB" id="A0A4V1L672"/>
<dbReference type="Proteomes" id="UP000289437">
    <property type="component" value="Unassembled WGS sequence"/>
</dbReference>
<dbReference type="InterPro" id="IPR002104">
    <property type="entry name" value="Integrase_catalytic"/>
</dbReference>
<evidence type="ECO:0000256" key="1">
    <source>
        <dbReference type="ARBA" id="ARBA00008857"/>
    </source>
</evidence>
<dbReference type="Gene3D" id="1.10.443.10">
    <property type="entry name" value="Intergrase catalytic core"/>
    <property type="match status" value="1"/>
</dbReference>
<protein>
    <submittedName>
        <fullName evidence="6">Integrase</fullName>
    </submittedName>
</protein>
<keyword evidence="3" id="KW-0233">DNA recombination</keyword>
<dbReference type="PANTHER" id="PTHR30349">
    <property type="entry name" value="PHAGE INTEGRASE-RELATED"/>
    <property type="match status" value="1"/>
</dbReference>
<gene>
    <name evidence="6" type="ORF">GRAN_1564</name>
</gene>
<dbReference type="GO" id="GO:0015074">
    <property type="term" value="P:DNA integration"/>
    <property type="evidence" value="ECO:0007669"/>
    <property type="project" value="InterPro"/>
</dbReference>
<dbReference type="GO" id="GO:0003677">
    <property type="term" value="F:DNA binding"/>
    <property type="evidence" value="ECO:0007669"/>
    <property type="project" value="UniProtKB-KW"/>
</dbReference>
<evidence type="ECO:0000313" key="7">
    <source>
        <dbReference type="Proteomes" id="UP000289437"/>
    </source>
</evidence>
<dbReference type="EMBL" id="RDSM01000001">
    <property type="protein sequence ID" value="RXH58254.1"/>
    <property type="molecule type" value="Genomic_DNA"/>
</dbReference>
<dbReference type="GO" id="GO:0006310">
    <property type="term" value="P:DNA recombination"/>
    <property type="evidence" value="ECO:0007669"/>
    <property type="project" value="UniProtKB-KW"/>
</dbReference>
<dbReference type="InterPro" id="IPR011010">
    <property type="entry name" value="DNA_brk_join_enz"/>
</dbReference>
<feature type="domain" description="Tyr recombinase" evidence="5">
    <location>
        <begin position="163"/>
        <end position="348"/>
    </location>
</feature>
<evidence type="ECO:0000313" key="6">
    <source>
        <dbReference type="EMBL" id="RXH58254.1"/>
    </source>
</evidence>
<evidence type="ECO:0000256" key="4">
    <source>
        <dbReference type="SAM" id="MobiDB-lite"/>
    </source>
</evidence>
<comment type="similarity">
    <text evidence="1">Belongs to the 'phage' integrase family.</text>
</comment>